<dbReference type="AlphaFoldDB" id="A0AAV4R5X2"/>
<evidence type="ECO:0000313" key="2">
    <source>
        <dbReference type="EMBL" id="GIY17044.1"/>
    </source>
</evidence>
<keyword evidence="3" id="KW-1185">Reference proteome</keyword>
<evidence type="ECO:0000313" key="3">
    <source>
        <dbReference type="Proteomes" id="UP001054837"/>
    </source>
</evidence>
<sequence length="92" mass="10558">MSNNSQMSNDGKGLTSGTPQPQWFDFGGDLLLCWITNMESPIYHTRNCTELIYVPDDITARYWEARRRMADQSQIGLGKNVKRKTNPLHLIN</sequence>
<feature type="compositionally biased region" description="Polar residues" evidence="1">
    <location>
        <begin position="1"/>
        <end position="21"/>
    </location>
</feature>
<proteinExistence type="predicted"/>
<comment type="caution">
    <text evidence="2">The sequence shown here is derived from an EMBL/GenBank/DDBJ whole genome shotgun (WGS) entry which is preliminary data.</text>
</comment>
<dbReference type="Proteomes" id="UP001054837">
    <property type="component" value="Unassembled WGS sequence"/>
</dbReference>
<protein>
    <submittedName>
        <fullName evidence="2">Uncharacterized protein</fullName>
    </submittedName>
</protein>
<accession>A0AAV4R5X2</accession>
<organism evidence="2 3">
    <name type="scientific">Caerostris darwini</name>
    <dbReference type="NCBI Taxonomy" id="1538125"/>
    <lineage>
        <taxon>Eukaryota</taxon>
        <taxon>Metazoa</taxon>
        <taxon>Ecdysozoa</taxon>
        <taxon>Arthropoda</taxon>
        <taxon>Chelicerata</taxon>
        <taxon>Arachnida</taxon>
        <taxon>Araneae</taxon>
        <taxon>Araneomorphae</taxon>
        <taxon>Entelegynae</taxon>
        <taxon>Araneoidea</taxon>
        <taxon>Araneidae</taxon>
        <taxon>Caerostris</taxon>
    </lineage>
</organism>
<feature type="region of interest" description="Disordered" evidence="1">
    <location>
        <begin position="1"/>
        <end position="22"/>
    </location>
</feature>
<reference evidence="2 3" key="1">
    <citation type="submission" date="2021-06" db="EMBL/GenBank/DDBJ databases">
        <title>Caerostris darwini draft genome.</title>
        <authorList>
            <person name="Kono N."/>
            <person name="Arakawa K."/>
        </authorList>
    </citation>
    <scope>NUCLEOTIDE SEQUENCE [LARGE SCALE GENOMIC DNA]</scope>
</reference>
<name>A0AAV4R5X2_9ARAC</name>
<dbReference type="EMBL" id="BPLQ01005770">
    <property type="protein sequence ID" value="GIY17044.1"/>
    <property type="molecule type" value="Genomic_DNA"/>
</dbReference>
<gene>
    <name evidence="2" type="ORF">CDAR_77001</name>
</gene>
<evidence type="ECO:0000256" key="1">
    <source>
        <dbReference type="SAM" id="MobiDB-lite"/>
    </source>
</evidence>